<feature type="binding site" evidence="3">
    <location>
        <position position="183"/>
    </location>
    <ligand>
        <name>L-histidine</name>
        <dbReference type="ChEBI" id="CHEBI:57595"/>
    </ligand>
</feature>
<gene>
    <name evidence="5" type="ORF">MACJ_001332</name>
</gene>
<sequence length="549" mass="64278">MIFNLSSSQNTLLILVFIFNSYTFCFQVRSKTHADKFVPNDLYSHTDGLRVLKKTNIETIRGAQCYLPPEQRIHRWIQDKWEEASKKFGFQEYSMPVLTHTSVFEKSNTRMNDEYFKEMYTFRDKKGRNLSLRGDITPQFMNMLKSLRSNGSTLPLNVLKWYTIADCWRYERPSYCRRRNHLQWNVDVIGIDSLDVELDILSLLIYFFKSVGFTERDVKISINHRDFTLELLNHLGIKHYSEEWFYKFSKILDKYKKSPKNELNAMLSELNISPSQCKDLHRVIESCKTMKDLEKFVKSESLIQLRNLIKGLGDRGYANWIDIDLTIVRGNEYYTGIVFECFDTENILPRSLAGGGRYDNYFDDSDPVLRYSAGFGMGNIALTNLLKHKNLLPEPTSLVDVLVFLENVNVSSSSNKSGEVERENTHNIVEHNSANVVEPVSDINSESVGDNSSEKKRILEQKKCLYNLMEILRNNDLSVYHYYRTRKVKRALRFAEKWTVPFLLMPITLDGKPMVMLKNLHLRTHEYFDVDDSSLYERVLTRIMKLNVK</sequence>
<evidence type="ECO:0000256" key="1">
    <source>
        <dbReference type="ARBA" id="ARBA00012815"/>
    </source>
</evidence>
<dbReference type="GO" id="GO:0005737">
    <property type="term" value="C:cytoplasm"/>
    <property type="evidence" value="ECO:0007669"/>
    <property type="project" value="InterPro"/>
</dbReference>
<dbReference type="InterPro" id="IPR045864">
    <property type="entry name" value="aa-tRNA-synth_II/BPL/LPL"/>
</dbReference>
<dbReference type="CDD" id="cd00773">
    <property type="entry name" value="HisRS-like_core"/>
    <property type="match status" value="1"/>
</dbReference>
<dbReference type="PANTHER" id="PTHR43707">
    <property type="entry name" value="HISTIDYL-TRNA SYNTHETASE"/>
    <property type="match status" value="1"/>
</dbReference>
<keyword evidence="5" id="KW-0436">Ligase</keyword>
<dbReference type="Proteomes" id="UP000244803">
    <property type="component" value="Chromosome 2"/>
</dbReference>
<feature type="binding site" evidence="3">
    <location>
        <position position="187"/>
    </location>
    <ligand>
        <name>L-histidine</name>
        <dbReference type="ChEBI" id="CHEBI:57595"/>
    </ligand>
</feature>
<evidence type="ECO:0000256" key="3">
    <source>
        <dbReference type="PIRSR" id="PIRSR001549-1"/>
    </source>
</evidence>
<name>A0A976QRF6_THEOR</name>
<feature type="domain" description="Class II Histidinyl-tRNA synthetase (HisRS)-like catalytic core" evidence="4">
    <location>
        <begin position="64"/>
        <end position="375"/>
    </location>
</feature>
<dbReference type="OrthoDB" id="1906957at2759"/>
<dbReference type="PANTHER" id="PTHR43707:SF1">
    <property type="entry name" value="HISTIDINE--TRNA LIGASE, MITOCHONDRIAL-RELATED"/>
    <property type="match status" value="1"/>
</dbReference>
<evidence type="ECO:0000256" key="2">
    <source>
        <dbReference type="ARBA" id="ARBA00047639"/>
    </source>
</evidence>
<feature type="binding site" evidence="3">
    <location>
        <position position="329"/>
    </location>
    <ligand>
        <name>L-histidine</name>
        <dbReference type="ChEBI" id="CHEBI:57595"/>
    </ligand>
</feature>
<dbReference type="InterPro" id="IPR004516">
    <property type="entry name" value="HisRS/HisZ"/>
</dbReference>
<dbReference type="EC" id="6.1.1.21" evidence="1"/>
<dbReference type="GO" id="GO:0004821">
    <property type="term" value="F:histidine-tRNA ligase activity"/>
    <property type="evidence" value="ECO:0007669"/>
    <property type="project" value="UniProtKB-EC"/>
</dbReference>
<dbReference type="AlphaFoldDB" id="A0A976QRF6"/>
<organism evidence="5 6">
    <name type="scientific">Theileria orientalis</name>
    <dbReference type="NCBI Taxonomy" id="68886"/>
    <lineage>
        <taxon>Eukaryota</taxon>
        <taxon>Sar</taxon>
        <taxon>Alveolata</taxon>
        <taxon>Apicomplexa</taxon>
        <taxon>Aconoidasida</taxon>
        <taxon>Piroplasmida</taxon>
        <taxon>Theileriidae</taxon>
        <taxon>Theileria</taxon>
    </lineage>
</organism>
<evidence type="ECO:0000313" key="6">
    <source>
        <dbReference type="Proteomes" id="UP000244803"/>
    </source>
</evidence>
<proteinExistence type="predicted"/>
<accession>A0A976QRF6</accession>
<dbReference type="PIRSF" id="PIRSF001549">
    <property type="entry name" value="His-tRNA_synth"/>
    <property type="match status" value="1"/>
</dbReference>
<dbReference type="Gene3D" id="3.30.930.10">
    <property type="entry name" value="Bira Bifunctional Protein, Domain 2"/>
    <property type="match status" value="1"/>
</dbReference>
<evidence type="ECO:0000313" key="5">
    <source>
        <dbReference type="EMBL" id="UKJ90399.1"/>
    </source>
</evidence>
<reference evidence="5" key="1">
    <citation type="submission" date="2022-07" db="EMBL/GenBank/DDBJ databases">
        <title>Evaluation of T. orientalis genome assembly methods using nanopore sequencing and analysis of variation between genomes.</title>
        <authorList>
            <person name="Yam J."/>
            <person name="Micallef M.L."/>
            <person name="Liu M."/>
            <person name="Djordjevic S.P."/>
            <person name="Bogema D.R."/>
            <person name="Jenkins C."/>
        </authorList>
    </citation>
    <scope>NUCLEOTIDE SEQUENCE</scope>
    <source>
        <strain evidence="5">Fish Creek</strain>
    </source>
</reference>
<dbReference type="Pfam" id="PF13393">
    <property type="entry name" value="tRNA-synt_His"/>
    <property type="match status" value="1"/>
</dbReference>
<dbReference type="InterPro" id="IPR041715">
    <property type="entry name" value="HisRS-like_core"/>
</dbReference>
<evidence type="ECO:0000259" key="4">
    <source>
        <dbReference type="Pfam" id="PF13393"/>
    </source>
</evidence>
<protein>
    <recommendedName>
        <fullName evidence="1">histidine--tRNA ligase</fullName>
        <ecNumber evidence="1">6.1.1.21</ecNumber>
    </recommendedName>
</protein>
<dbReference type="EMBL" id="CP056068">
    <property type="protein sequence ID" value="UKJ90399.1"/>
    <property type="molecule type" value="Genomic_DNA"/>
</dbReference>
<dbReference type="SUPFAM" id="SSF55681">
    <property type="entry name" value="Class II aaRS and biotin synthetases"/>
    <property type="match status" value="1"/>
</dbReference>
<feature type="binding site" evidence="3">
    <location>
        <begin position="135"/>
        <end position="137"/>
    </location>
    <ligand>
        <name>L-histidine</name>
        <dbReference type="ChEBI" id="CHEBI:57595"/>
    </ligand>
</feature>
<dbReference type="GO" id="GO:0006427">
    <property type="term" value="P:histidyl-tRNA aminoacylation"/>
    <property type="evidence" value="ECO:0007669"/>
    <property type="project" value="TreeGrafter"/>
</dbReference>
<feature type="binding site" evidence="3">
    <location>
        <begin position="333"/>
        <end position="334"/>
    </location>
    <ligand>
        <name>L-histidine</name>
        <dbReference type="ChEBI" id="CHEBI:57595"/>
    </ligand>
</feature>
<comment type="catalytic activity">
    <reaction evidence="2">
        <text>tRNA(His) + L-histidine + ATP = L-histidyl-tRNA(His) + AMP + diphosphate + H(+)</text>
        <dbReference type="Rhea" id="RHEA:17313"/>
        <dbReference type="Rhea" id="RHEA-COMP:9665"/>
        <dbReference type="Rhea" id="RHEA-COMP:9689"/>
        <dbReference type="ChEBI" id="CHEBI:15378"/>
        <dbReference type="ChEBI" id="CHEBI:30616"/>
        <dbReference type="ChEBI" id="CHEBI:33019"/>
        <dbReference type="ChEBI" id="CHEBI:57595"/>
        <dbReference type="ChEBI" id="CHEBI:78442"/>
        <dbReference type="ChEBI" id="CHEBI:78527"/>
        <dbReference type="ChEBI" id="CHEBI:456215"/>
        <dbReference type="EC" id="6.1.1.21"/>
    </reaction>
</comment>
<feature type="binding site" evidence="3">
    <location>
        <position position="169"/>
    </location>
    <ligand>
        <name>L-histidine</name>
        <dbReference type="ChEBI" id="CHEBI:57595"/>
    </ligand>
</feature>